<comment type="caution">
    <text evidence="2">The sequence shown here is derived from an EMBL/GenBank/DDBJ whole genome shotgun (WGS) entry which is preliminary data.</text>
</comment>
<feature type="domain" description="F-box" evidence="1">
    <location>
        <begin position="4"/>
        <end position="39"/>
    </location>
</feature>
<dbReference type="InterPro" id="IPR006553">
    <property type="entry name" value="Leu-rich_rpt_Cys-con_subtyp"/>
</dbReference>
<sequence>MTPELPDECLESILKHISHPHDHESLSLVSKHFLSFINRIHTHLSVSDGLLPHLPALLRRFTNLTSIKVTYYFTGDIDALLSQIASFDLPSLHSLDISYRRTFPSHGLRQFSQKFPTLKSLNCSRTRPDLVLIAECFPNLEEIDVSFVPEFPNADLHVKALTSGLKKLRQVNLSGSYFFDGSSIFTLCQNCVSLEALAVDEGDDSKIAIANSIRERPQLRSLKVISQSVTLEPIVDTLVSLKFLTCLDLFQACISDEALCAIAEGGPPLRELNLYSCQGYGLGGISCLLRKCNNLQCLDLRRTDFLNDQCVMDLSLLLGNLKVVNLSQNANLTDLSLYAIMRNCPLITEIRMDCTGVGKQKVEEDCLVVNSHLKFLYLAANSGLDDESVTMLASVCPNLEIIDLTSSCRRISKGAIDILCRCCKIQRMDIDRIGCDLPQFQFRVNFEVPTLSVLNLSLCSISDEELSLLSKSCYNLKELTLDFCDKITANGVKQVVKNCKQLRMISLLCCNKVTCDVVAWMVLARPSLRKILPPAFNSSDINSQRDFFLRHGCFVVRREDFYYERWGESDDFLDLDW</sequence>
<protein>
    <recommendedName>
        <fullName evidence="1">F-box domain-containing protein</fullName>
    </recommendedName>
</protein>
<evidence type="ECO:0000313" key="3">
    <source>
        <dbReference type="Proteomes" id="UP001341840"/>
    </source>
</evidence>
<evidence type="ECO:0000259" key="1">
    <source>
        <dbReference type="Pfam" id="PF00646"/>
    </source>
</evidence>
<accession>A0ABU6RHE7</accession>
<dbReference type="PANTHER" id="PTHR13318:SF106">
    <property type="entry name" value="F-BOX_LRR-REPEAT PROTEIN 2"/>
    <property type="match status" value="1"/>
</dbReference>
<dbReference type="InterPro" id="IPR032675">
    <property type="entry name" value="LRR_dom_sf"/>
</dbReference>
<dbReference type="SUPFAM" id="SSF52047">
    <property type="entry name" value="RNI-like"/>
    <property type="match status" value="2"/>
</dbReference>
<dbReference type="InterPro" id="IPR001810">
    <property type="entry name" value="F-box_dom"/>
</dbReference>
<keyword evidence="3" id="KW-1185">Reference proteome</keyword>
<organism evidence="2 3">
    <name type="scientific">Stylosanthes scabra</name>
    <dbReference type="NCBI Taxonomy" id="79078"/>
    <lineage>
        <taxon>Eukaryota</taxon>
        <taxon>Viridiplantae</taxon>
        <taxon>Streptophyta</taxon>
        <taxon>Embryophyta</taxon>
        <taxon>Tracheophyta</taxon>
        <taxon>Spermatophyta</taxon>
        <taxon>Magnoliopsida</taxon>
        <taxon>eudicotyledons</taxon>
        <taxon>Gunneridae</taxon>
        <taxon>Pentapetalae</taxon>
        <taxon>rosids</taxon>
        <taxon>fabids</taxon>
        <taxon>Fabales</taxon>
        <taxon>Fabaceae</taxon>
        <taxon>Papilionoideae</taxon>
        <taxon>50 kb inversion clade</taxon>
        <taxon>dalbergioids sensu lato</taxon>
        <taxon>Dalbergieae</taxon>
        <taxon>Pterocarpus clade</taxon>
        <taxon>Stylosanthes</taxon>
    </lineage>
</organism>
<dbReference type="Pfam" id="PF00646">
    <property type="entry name" value="F-box"/>
    <property type="match status" value="1"/>
</dbReference>
<dbReference type="PANTHER" id="PTHR13318">
    <property type="entry name" value="PARTNER OF PAIRED, ISOFORM B-RELATED"/>
    <property type="match status" value="1"/>
</dbReference>
<gene>
    <name evidence="2" type="ORF">PIB30_049566</name>
</gene>
<reference evidence="2 3" key="1">
    <citation type="journal article" date="2023" name="Plants (Basel)">
        <title>Bridging the Gap: Combining Genomics and Transcriptomics Approaches to Understand Stylosanthes scabra, an Orphan Legume from the Brazilian Caatinga.</title>
        <authorList>
            <person name="Ferreira-Neto J.R.C."/>
            <person name="da Silva M.D."/>
            <person name="Binneck E."/>
            <person name="de Melo N.F."/>
            <person name="da Silva R.H."/>
            <person name="de Melo A.L.T.M."/>
            <person name="Pandolfi V."/>
            <person name="Bustamante F.O."/>
            <person name="Brasileiro-Vidal A.C."/>
            <person name="Benko-Iseppon A.M."/>
        </authorList>
    </citation>
    <scope>NUCLEOTIDE SEQUENCE [LARGE SCALE GENOMIC DNA]</scope>
    <source>
        <tissue evidence="2">Leaves</tissue>
    </source>
</reference>
<dbReference type="EMBL" id="JASCZI010030542">
    <property type="protein sequence ID" value="MED6123486.1"/>
    <property type="molecule type" value="Genomic_DNA"/>
</dbReference>
<dbReference type="SMART" id="SM00367">
    <property type="entry name" value="LRR_CC"/>
    <property type="match status" value="7"/>
</dbReference>
<dbReference type="Proteomes" id="UP001341840">
    <property type="component" value="Unassembled WGS sequence"/>
</dbReference>
<proteinExistence type="predicted"/>
<name>A0ABU6RHE7_9FABA</name>
<evidence type="ECO:0000313" key="2">
    <source>
        <dbReference type="EMBL" id="MED6123486.1"/>
    </source>
</evidence>
<dbReference type="Gene3D" id="3.80.10.10">
    <property type="entry name" value="Ribonuclease Inhibitor"/>
    <property type="match status" value="2"/>
</dbReference>